<proteinExistence type="predicted"/>
<evidence type="ECO:0000313" key="3">
    <source>
        <dbReference type="Proteomes" id="UP001209878"/>
    </source>
</evidence>
<reference evidence="2" key="1">
    <citation type="journal article" date="2023" name="Mol. Biol. Evol.">
        <title>Third-Generation Sequencing Reveals the Adaptive Role of the Epigenome in Three Deep-Sea Polychaetes.</title>
        <authorList>
            <person name="Perez M."/>
            <person name="Aroh O."/>
            <person name="Sun Y."/>
            <person name="Lan Y."/>
            <person name="Juniper S.K."/>
            <person name="Young C.R."/>
            <person name="Angers B."/>
            <person name="Qian P.Y."/>
        </authorList>
    </citation>
    <scope>NUCLEOTIDE SEQUENCE</scope>
    <source>
        <strain evidence="2">R07B-5</strain>
    </source>
</reference>
<feature type="compositionally biased region" description="Polar residues" evidence="1">
    <location>
        <begin position="506"/>
        <end position="555"/>
    </location>
</feature>
<name>A0AAD9UG04_RIDPI</name>
<gene>
    <name evidence="2" type="ORF">NP493_144g03032</name>
</gene>
<evidence type="ECO:0000313" key="2">
    <source>
        <dbReference type="EMBL" id="KAK2188088.1"/>
    </source>
</evidence>
<feature type="region of interest" description="Disordered" evidence="1">
    <location>
        <begin position="88"/>
        <end position="118"/>
    </location>
</feature>
<feature type="compositionally biased region" description="Low complexity" evidence="1">
    <location>
        <begin position="240"/>
        <end position="270"/>
    </location>
</feature>
<accession>A0AAD9UG04</accession>
<organism evidence="2 3">
    <name type="scientific">Ridgeia piscesae</name>
    <name type="common">Tubeworm</name>
    <dbReference type="NCBI Taxonomy" id="27915"/>
    <lineage>
        <taxon>Eukaryota</taxon>
        <taxon>Metazoa</taxon>
        <taxon>Spiralia</taxon>
        <taxon>Lophotrochozoa</taxon>
        <taxon>Annelida</taxon>
        <taxon>Polychaeta</taxon>
        <taxon>Sedentaria</taxon>
        <taxon>Canalipalpata</taxon>
        <taxon>Sabellida</taxon>
        <taxon>Siboglinidae</taxon>
        <taxon>Ridgeia</taxon>
    </lineage>
</organism>
<evidence type="ECO:0000256" key="1">
    <source>
        <dbReference type="SAM" id="MobiDB-lite"/>
    </source>
</evidence>
<dbReference type="EMBL" id="JAODUO010000144">
    <property type="protein sequence ID" value="KAK2188088.1"/>
    <property type="molecule type" value="Genomic_DNA"/>
</dbReference>
<feature type="region of interest" description="Disordered" evidence="1">
    <location>
        <begin position="222"/>
        <end position="576"/>
    </location>
</feature>
<feature type="region of interest" description="Disordered" evidence="1">
    <location>
        <begin position="131"/>
        <end position="184"/>
    </location>
</feature>
<protein>
    <submittedName>
        <fullName evidence="2">Uncharacterized protein</fullName>
    </submittedName>
</protein>
<keyword evidence="3" id="KW-1185">Reference proteome</keyword>
<comment type="caution">
    <text evidence="2">The sequence shown here is derived from an EMBL/GenBank/DDBJ whole genome shotgun (WGS) entry which is preliminary data.</text>
</comment>
<feature type="compositionally biased region" description="Low complexity" evidence="1">
    <location>
        <begin position="140"/>
        <end position="156"/>
    </location>
</feature>
<sequence length="657" mass="69188">MNTSVDKVDASSPQASFVTSVPSEKGKLCRVQVHTSAEGNAITNVTVQFQGQSLDVGIPGIDTCAPATAAHTPAPVPTSRSVAEIRQSVEARQRRHAKKGKPEPPVKKCGIASPADTNPLTALGLVRRSSLPSIPSQANTPTSGTTTVQTGQTAAPRTQSLPDDKPTTTTPRQSRRKRINHGPVIKKVMLPGMKIGYLVPVSKTTNQQAAVAEAKELLQKIKPRTNNGATTKVSEEHKPTSSGDTSAATASKSIKSASPAPTSATPNANTEMSPVQKQTLQTHASRTPAVQPQATFESPIEFAKTHTSAQESHALKPEPPKPAASPQSSAVTSPPRKKLPQTCADISESSAEMGEPAAVRISVEPASVQTKPAYQKAALRKPSNATTSSRKKTPQTSADKSESSAEKLEEAAARTSAGQTKVAPQKPVLRKPASATTDKAIEKQKQAPKRKRNENAELDDSSNEPSAKKLRPTGSKSAKAVVTPGDRGRDVVAKDVVTAKRAAVGRSQQSSPSRHTKSARSSPSPTQDVASSVKSQPTARSKTTPPSKDTVSTTRAGVRHSDSASSPSSTLKPDLAQRPRGLMLIAPVNNDTVRCIRCETTFTRVRDITAHECDGRPVSVIVQAELKIGGHGRYPPCGNLTVNGNGVKEEPETDLGQ</sequence>
<dbReference type="Proteomes" id="UP001209878">
    <property type="component" value="Unassembled WGS sequence"/>
</dbReference>
<dbReference type="AlphaFoldDB" id="A0AAD9UG04"/>
<feature type="compositionally biased region" description="Polar residues" evidence="1">
    <location>
        <begin position="271"/>
        <end position="296"/>
    </location>
</feature>
<feature type="region of interest" description="Disordered" evidence="1">
    <location>
        <begin position="1"/>
        <end position="21"/>
    </location>
</feature>
<feature type="compositionally biased region" description="Basic and acidic residues" evidence="1">
    <location>
        <begin position="399"/>
        <end position="412"/>
    </location>
</feature>
<feature type="compositionally biased region" description="Polar residues" evidence="1">
    <location>
        <begin position="157"/>
        <end position="172"/>
    </location>
</feature>